<gene>
    <name evidence="9" type="ORF">MNBD_GAMMA11-1980</name>
</gene>
<dbReference type="InterPro" id="IPR011006">
    <property type="entry name" value="CheY-like_superfamily"/>
</dbReference>
<dbReference type="PROSITE" id="PS50110">
    <property type="entry name" value="RESPONSE_REGULATORY"/>
    <property type="match status" value="2"/>
</dbReference>
<dbReference type="SMART" id="SM00388">
    <property type="entry name" value="HisKA"/>
    <property type="match status" value="1"/>
</dbReference>
<dbReference type="InterPro" id="IPR036890">
    <property type="entry name" value="HATPase_C_sf"/>
</dbReference>
<evidence type="ECO:0000256" key="4">
    <source>
        <dbReference type="ARBA" id="ARBA00022777"/>
    </source>
</evidence>
<dbReference type="Gene3D" id="3.30.565.10">
    <property type="entry name" value="Histidine kinase-like ATPase, C-terminal domain"/>
    <property type="match status" value="1"/>
</dbReference>
<dbReference type="GO" id="GO:0000155">
    <property type="term" value="F:phosphorelay sensor kinase activity"/>
    <property type="evidence" value="ECO:0007669"/>
    <property type="project" value="InterPro"/>
</dbReference>
<dbReference type="Pfam" id="PF02518">
    <property type="entry name" value="HATPase_c"/>
    <property type="match status" value="1"/>
</dbReference>
<dbReference type="PANTHER" id="PTHR43065:SF46">
    <property type="entry name" value="C4-DICARBOXYLATE TRANSPORT SENSOR PROTEIN DCTB"/>
    <property type="match status" value="1"/>
</dbReference>
<dbReference type="SMART" id="SM00448">
    <property type="entry name" value="REC"/>
    <property type="match status" value="2"/>
</dbReference>
<evidence type="ECO:0000256" key="6">
    <source>
        <dbReference type="ARBA" id="ARBA00023012"/>
    </source>
</evidence>
<keyword evidence="3" id="KW-0547">Nucleotide-binding</keyword>
<evidence type="ECO:0000256" key="5">
    <source>
        <dbReference type="ARBA" id="ARBA00022840"/>
    </source>
</evidence>
<dbReference type="InterPro" id="IPR003594">
    <property type="entry name" value="HATPase_dom"/>
</dbReference>
<dbReference type="Pfam" id="PF00072">
    <property type="entry name" value="Response_reg"/>
    <property type="match status" value="2"/>
</dbReference>
<dbReference type="InterPro" id="IPR001789">
    <property type="entry name" value="Sig_transdc_resp-reg_receiver"/>
</dbReference>
<organism evidence="9">
    <name type="scientific">hydrothermal vent metagenome</name>
    <dbReference type="NCBI Taxonomy" id="652676"/>
    <lineage>
        <taxon>unclassified sequences</taxon>
        <taxon>metagenomes</taxon>
        <taxon>ecological metagenomes</taxon>
    </lineage>
</organism>
<feature type="domain" description="Response regulatory" evidence="8">
    <location>
        <begin position="16"/>
        <end position="130"/>
    </location>
</feature>
<keyword evidence="1" id="KW-0597">Phosphoprotein</keyword>
<dbReference type="AlphaFoldDB" id="A0A3B0XSL3"/>
<proteinExistence type="predicted"/>
<dbReference type="SUPFAM" id="SSF47384">
    <property type="entry name" value="Homodimeric domain of signal transducing histidine kinase"/>
    <property type="match status" value="1"/>
</dbReference>
<dbReference type="InterPro" id="IPR004358">
    <property type="entry name" value="Sig_transdc_His_kin-like_C"/>
</dbReference>
<name>A0A3B0XSL3_9ZZZZ</name>
<reference evidence="9" key="1">
    <citation type="submission" date="2018-06" db="EMBL/GenBank/DDBJ databases">
        <authorList>
            <person name="Zhirakovskaya E."/>
        </authorList>
    </citation>
    <scope>NUCLEOTIDE SEQUENCE</scope>
</reference>
<evidence type="ECO:0008006" key="10">
    <source>
        <dbReference type="Google" id="ProtNLM"/>
    </source>
</evidence>
<dbReference type="Gene3D" id="3.40.50.2300">
    <property type="match status" value="2"/>
</dbReference>
<dbReference type="Gene3D" id="1.10.287.130">
    <property type="match status" value="1"/>
</dbReference>
<keyword evidence="5" id="KW-0067">ATP-binding</keyword>
<dbReference type="SUPFAM" id="SSF52172">
    <property type="entry name" value="CheY-like"/>
    <property type="match status" value="2"/>
</dbReference>
<sequence length="536" mass="60308">MDKPDSQHNSQDIRRCALIVDNDINSSNALANLLTQEGYTVALSHNAIEAEKTLTQFPAEVALIDSGLGKTGDIDLIKNLHYQYPQLICIMMTAHPDVDSAVNALRQGAYDYLKKPFQSEDLRATLKRSANHRDALLNKTRSEEALRHSQKMQAIGQLSGGIAHDFNNQLGIIIGYLDFLEEYATHDKEPQKWVECATRATLRCMDLTRQLLTFSRQQCNKKKLININPVISELETMIAQSVTPAVEVQYFLAEDLWSTEIDPDEFQDTVLNLIINARDAMPSGGKLLIETSNKILDADYTGINSGVKAGEYAQLMISDTGMGMSSTTQERIFEPFYTTRPKGKGTGLGMSMVYGFVRRFNGFIRIHSEIDIGTTFRIYLPRCTATETDCTDESLSNIETPQGNESILIVDDETDLLQLAEKYLSELGYRTYLAENARQALHILEHQHDIDLVFSDVVMPGEMNGYDLAQQITDNNARLKVLLTSGFTSKPIRRNGHSKKTEARFAENMLSKPYRKADLAHRIRLILDEEVYHEPA</sequence>
<dbReference type="InterPro" id="IPR005467">
    <property type="entry name" value="His_kinase_dom"/>
</dbReference>
<evidence type="ECO:0000256" key="2">
    <source>
        <dbReference type="ARBA" id="ARBA00022679"/>
    </source>
</evidence>
<keyword evidence="4" id="KW-0418">Kinase</keyword>
<dbReference type="PANTHER" id="PTHR43065">
    <property type="entry name" value="SENSOR HISTIDINE KINASE"/>
    <property type="match status" value="1"/>
</dbReference>
<dbReference type="Pfam" id="PF00512">
    <property type="entry name" value="HisKA"/>
    <property type="match status" value="1"/>
</dbReference>
<accession>A0A3B0XSL3</accession>
<dbReference type="EMBL" id="UOFG01000078">
    <property type="protein sequence ID" value="VAW59376.1"/>
    <property type="molecule type" value="Genomic_DNA"/>
</dbReference>
<dbReference type="PRINTS" id="PR00344">
    <property type="entry name" value="BCTRLSENSOR"/>
</dbReference>
<dbReference type="GO" id="GO:0005524">
    <property type="term" value="F:ATP binding"/>
    <property type="evidence" value="ECO:0007669"/>
    <property type="project" value="UniProtKB-KW"/>
</dbReference>
<evidence type="ECO:0000313" key="9">
    <source>
        <dbReference type="EMBL" id="VAW59376.1"/>
    </source>
</evidence>
<feature type="domain" description="Response regulatory" evidence="8">
    <location>
        <begin position="406"/>
        <end position="527"/>
    </location>
</feature>
<evidence type="ECO:0000259" key="7">
    <source>
        <dbReference type="PROSITE" id="PS50109"/>
    </source>
</evidence>
<evidence type="ECO:0000256" key="1">
    <source>
        <dbReference type="ARBA" id="ARBA00022553"/>
    </source>
</evidence>
<dbReference type="SUPFAM" id="SSF55874">
    <property type="entry name" value="ATPase domain of HSP90 chaperone/DNA topoisomerase II/histidine kinase"/>
    <property type="match status" value="1"/>
</dbReference>
<dbReference type="InterPro" id="IPR036097">
    <property type="entry name" value="HisK_dim/P_sf"/>
</dbReference>
<keyword evidence="6" id="KW-0902">Two-component regulatory system</keyword>
<dbReference type="SMART" id="SM00387">
    <property type="entry name" value="HATPase_c"/>
    <property type="match status" value="1"/>
</dbReference>
<feature type="domain" description="Histidine kinase" evidence="7">
    <location>
        <begin position="161"/>
        <end position="384"/>
    </location>
</feature>
<evidence type="ECO:0000256" key="3">
    <source>
        <dbReference type="ARBA" id="ARBA00022741"/>
    </source>
</evidence>
<dbReference type="InterPro" id="IPR003661">
    <property type="entry name" value="HisK_dim/P_dom"/>
</dbReference>
<evidence type="ECO:0000259" key="8">
    <source>
        <dbReference type="PROSITE" id="PS50110"/>
    </source>
</evidence>
<protein>
    <recommendedName>
        <fullName evidence="10">Histidine kinase</fullName>
    </recommendedName>
</protein>
<dbReference type="PROSITE" id="PS50109">
    <property type="entry name" value="HIS_KIN"/>
    <property type="match status" value="1"/>
</dbReference>
<keyword evidence="2" id="KW-0808">Transferase</keyword>
<dbReference type="CDD" id="cd00082">
    <property type="entry name" value="HisKA"/>
    <property type="match status" value="1"/>
</dbReference>